<gene>
    <name evidence="1" type="ORF">NOO_LOCUS9980</name>
</gene>
<keyword evidence="2" id="KW-1185">Reference proteome</keyword>
<dbReference type="OrthoDB" id="10056572at2759"/>
<name>A0A182EPC3_ONCOC</name>
<evidence type="ECO:0000313" key="1">
    <source>
        <dbReference type="EMBL" id="VDM93690.1"/>
    </source>
</evidence>
<dbReference type="AlphaFoldDB" id="A0A182EPC3"/>
<organism evidence="3">
    <name type="scientific">Onchocerca ochengi</name>
    <name type="common">Filarial nematode worm</name>
    <dbReference type="NCBI Taxonomy" id="42157"/>
    <lineage>
        <taxon>Eukaryota</taxon>
        <taxon>Metazoa</taxon>
        <taxon>Ecdysozoa</taxon>
        <taxon>Nematoda</taxon>
        <taxon>Chromadorea</taxon>
        <taxon>Rhabditida</taxon>
        <taxon>Spirurina</taxon>
        <taxon>Spiruromorpha</taxon>
        <taxon>Filarioidea</taxon>
        <taxon>Onchocercidae</taxon>
        <taxon>Onchocerca</taxon>
    </lineage>
</organism>
<protein>
    <submittedName>
        <fullName evidence="3">ATP-dependent DNA helicase</fullName>
    </submittedName>
</protein>
<reference evidence="3" key="1">
    <citation type="submission" date="2016-06" db="UniProtKB">
        <authorList>
            <consortium name="WormBaseParasite"/>
        </authorList>
    </citation>
    <scope>IDENTIFICATION</scope>
</reference>
<dbReference type="Proteomes" id="UP000271087">
    <property type="component" value="Unassembled WGS sequence"/>
</dbReference>
<dbReference type="WBParaSite" id="nOo.2.0.1.t09980-RA">
    <property type="protein sequence ID" value="nOo.2.0.1.t09980-RA"/>
    <property type="gene ID" value="nOo.2.0.1.g09980"/>
</dbReference>
<dbReference type="EMBL" id="UYRW01005295">
    <property type="protein sequence ID" value="VDM93690.1"/>
    <property type="molecule type" value="Genomic_DNA"/>
</dbReference>
<evidence type="ECO:0000313" key="2">
    <source>
        <dbReference type="Proteomes" id="UP000271087"/>
    </source>
</evidence>
<evidence type="ECO:0000313" key="3">
    <source>
        <dbReference type="WBParaSite" id="nOo.2.0.1.t09980-RA"/>
    </source>
</evidence>
<accession>A0A182EPC3</accession>
<reference evidence="1 2" key="2">
    <citation type="submission" date="2018-08" db="EMBL/GenBank/DDBJ databases">
        <authorList>
            <person name="Laetsch R D."/>
            <person name="Stevens L."/>
            <person name="Kumar S."/>
            <person name="Blaxter L. M."/>
        </authorList>
    </citation>
    <scope>NUCLEOTIDE SEQUENCE [LARGE SCALE GENOMIC DNA]</scope>
</reference>
<sequence length="96" mass="10638">IHGVCSKAVIPNSGDIVVEVDEAINYPTKFLNSLDLPGMPPHAPQLKIDRTSEQRMARMGTERHAARLEDARLRARRSCSVASGLLCSEQNERNKL</sequence>
<proteinExistence type="predicted"/>